<keyword evidence="3" id="KW-1185">Reference proteome</keyword>
<dbReference type="Proteomes" id="UP000000263">
    <property type="component" value="Chromosome"/>
</dbReference>
<reference evidence="2 3" key="1">
    <citation type="submission" date="2007-08" db="EMBL/GenBank/DDBJ databases">
        <title>Complete sequence of Roseiflexus castenholzii DSM 13941.</title>
        <authorList>
            <consortium name="US DOE Joint Genome Institute"/>
            <person name="Copeland A."/>
            <person name="Lucas S."/>
            <person name="Lapidus A."/>
            <person name="Barry K."/>
            <person name="Glavina del Rio T."/>
            <person name="Dalin E."/>
            <person name="Tice H."/>
            <person name="Pitluck S."/>
            <person name="Thompson L.S."/>
            <person name="Brettin T."/>
            <person name="Bruce D."/>
            <person name="Detter J.C."/>
            <person name="Han C."/>
            <person name="Tapia R."/>
            <person name="Schmutz J."/>
            <person name="Larimer F."/>
            <person name="Land M."/>
            <person name="Hauser L."/>
            <person name="Kyrpides N."/>
            <person name="Mikhailova N."/>
            <person name="Bryant D.A."/>
            <person name="Hanada S."/>
            <person name="Tsukatani Y."/>
            <person name="Richardson P."/>
        </authorList>
    </citation>
    <scope>NUCLEOTIDE SEQUENCE [LARGE SCALE GENOMIC DNA]</scope>
    <source>
        <strain evidence="3">DSM 13941 / HLO8</strain>
    </source>
</reference>
<keyword evidence="1" id="KW-0472">Membrane</keyword>
<sequence length="84" mass="9721">MVWRPALYLYLTLFCVAVAMIRHRSWRLAGLALPVVAQSLIWMLLLTGQEVRFQYPTYVIGLLAWELLFVPCGQDRSGFEQSDM</sequence>
<keyword evidence="1" id="KW-0812">Transmembrane</keyword>
<evidence type="ECO:0000313" key="2">
    <source>
        <dbReference type="EMBL" id="ABU57674.1"/>
    </source>
</evidence>
<proteinExistence type="predicted"/>
<protein>
    <submittedName>
        <fullName evidence="2">Uncharacterized protein</fullName>
    </submittedName>
</protein>
<keyword evidence="1" id="KW-1133">Transmembrane helix</keyword>
<dbReference type="OrthoDB" id="2137478at2"/>
<accession>A7NJK4</accession>
<dbReference type="HOGENOM" id="CLU_2525422_0_0_0"/>
<dbReference type="KEGG" id="rca:Rcas_1581"/>
<organism evidence="2 3">
    <name type="scientific">Roseiflexus castenholzii (strain DSM 13941 / HLO8)</name>
    <dbReference type="NCBI Taxonomy" id="383372"/>
    <lineage>
        <taxon>Bacteria</taxon>
        <taxon>Bacillati</taxon>
        <taxon>Chloroflexota</taxon>
        <taxon>Chloroflexia</taxon>
        <taxon>Chloroflexales</taxon>
        <taxon>Roseiflexineae</taxon>
        <taxon>Roseiflexaceae</taxon>
        <taxon>Roseiflexus</taxon>
    </lineage>
</organism>
<name>A7NJK4_ROSCS</name>
<dbReference type="EMBL" id="CP000804">
    <property type="protein sequence ID" value="ABU57674.1"/>
    <property type="molecule type" value="Genomic_DNA"/>
</dbReference>
<feature type="transmembrane region" description="Helical" evidence="1">
    <location>
        <begin position="28"/>
        <end position="47"/>
    </location>
</feature>
<gene>
    <name evidence="2" type="ordered locus">Rcas_1581</name>
</gene>
<evidence type="ECO:0000256" key="1">
    <source>
        <dbReference type="SAM" id="Phobius"/>
    </source>
</evidence>
<dbReference type="STRING" id="383372.Rcas_1581"/>
<feature type="transmembrane region" description="Helical" evidence="1">
    <location>
        <begin position="6"/>
        <end position="21"/>
    </location>
</feature>
<dbReference type="AlphaFoldDB" id="A7NJK4"/>
<evidence type="ECO:0000313" key="3">
    <source>
        <dbReference type="Proteomes" id="UP000000263"/>
    </source>
</evidence>
<dbReference type="RefSeq" id="WP_012120102.1">
    <property type="nucleotide sequence ID" value="NC_009767.1"/>
</dbReference>